<evidence type="ECO:0000256" key="1">
    <source>
        <dbReference type="ARBA" id="ARBA00000012"/>
    </source>
</evidence>
<dbReference type="AlphaFoldDB" id="A0A380TCB5"/>
<organism evidence="10">
    <name type="scientific">metagenome</name>
    <dbReference type="NCBI Taxonomy" id="256318"/>
    <lineage>
        <taxon>unclassified sequences</taxon>
        <taxon>metagenomes</taxon>
    </lineage>
</organism>
<evidence type="ECO:0000259" key="9">
    <source>
        <dbReference type="PROSITE" id="PS50972"/>
    </source>
</evidence>
<keyword evidence="8" id="KW-0289">Folate biosynthesis</keyword>
<evidence type="ECO:0000256" key="6">
    <source>
        <dbReference type="ARBA" id="ARBA00022723"/>
    </source>
</evidence>
<dbReference type="PROSITE" id="PS50972">
    <property type="entry name" value="PTERIN_BINDING"/>
    <property type="match status" value="1"/>
</dbReference>
<dbReference type="GO" id="GO:0005829">
    <property type="term" value="C:cytosol"/>
    <property type="evidence" value="ECO:0007669"/>
    <property type="project" value="TreeGrafter"/>
</dbReference>
<dbReference type="InterPro" id="IPR045031">
    <property type="entry name" value="DHP_synth-like"/>
</dbReference>
<accession>A0A380TCB5</accession>
<comment type="cofactor">
    <cofactor evidence="2">
        <name>Mg(2+)</name>
        <dbReference type="ChEBI" id="CHEBI:18420"/>
    </cofactor>
</comment>
<comment type="catalytic activity">
    <reaction evidence="1">
        <text>(7,8-dihydropterin-6-yl)methyl diphosphate + 4-aminobenzoate = 7,8-dihydropteroate + diphosphate</text>
        <dbReference type="Rhea" id="RHEA:19949"/>
        <dbReference type="ChEBI" id="CHEBI:17836"/>
        <dbReference type="ChEBI" id="CHEBI:17839"/>
        <dbReference type="ChEBI" id="CHEBI:33019"/>
        <dbReference type="ChEBI" id="CHEBI:72950"/>
        <dbReference type="EC" id="2.5.1.15"/>
    </reaction>
</comment>
<keyword evidence="6" id="KW-0479">Metal-binding</keyword>
<feature type="domain" description="Pterin-binding" evidence="9">
    <location>
        <begin position="13"/>
        <end position="266"/>
    </location>
</feature>
<dbReference type="PANTHER" id="PTHR20941">
    <property type="entry name" value="FOLATE SYNTHESIS PROTEINS"/>
    <property type="match status" value="1"/>
</dbReference>
<evidence type="ECO:0000256" key="8">
    <source>
        <dbReference type="ARBA" id="ARBA00022909"/>
    </source>
</evidence>
<dbReference type="GO" id="GO:0004156">
    <property type="term" value="F:dihydropteroate synthase activity"/>
    <property type="evidence" value="ECO:0007669"/>
    <property type="project" value="UniProtKB-EC"/>
</dbReference>
<dbReference type="Gene3D" id="3.20.20.20">
    <property type="entry name" value="Dihydropteroate synthase-like"/>
    <property type="match status" value="1"/>
</dbReference>
<dbReference type="PANTHER" id="PTHR20941:SF1">
    <property type="entry name" value="FOLIC ACID SYNTHESIS PROTEIN FOL1"/>
    <property type="match status" value="1"/>
</dbReference>
<dbReference type="PROSITE" id="PS00792">
    <property type="entry name" value="DHPS_1"/>
    <property type="match status" value="1"/>
</dbReference>
<dbReference type="GO" id="GO:0046654">
    <property type="term" value="P:tetrahydrofolate biosynthetic process"/>
    <property type="evidence" value="ECO:0007669"/>
    <property type="project" value="TreeGrafter"/>
</dbReference>
<dbReference type="PROSITE" id="PS00793">
    <property type="entry name" value="DHPS_2"/>
    <property type="match status" value="1"/>
</dbReference>
<evidence type="ECO:0000256" key="3">
    <source>
        <dbReference type="ARBA" id="ARBA00004763"/>
    </source>
</evidence>
<evidence type="ECO:0000256" key="2">
    <source>
        <dbReference type="ARBA" id="ARBA00001946"/>
    </source>
</evidence>
<protein>
    <recommendedName>
        <fullName evidence="4">dihydropteroate synthase</fullName>
        <ecNumber evidence="4">2.5.1.15</ecNumber>
    </recommendedName>
</protein>
<evidence type="ECO:0000256" key="5">
    <source>
        <dbReference type="ARBA" id="ARBA00022679"/>
    </source>
</evidence>
<dbReference type="GO" id="GO:0046656">
    <property type="term" value="P:folic acid biosynthetic process"/>
    <property type="evidence" value="ECO:0007669"/>
    <property type="project" value="UniProtKB-KW"/>
</dbReference>
<dbReference type="CDD" id="cd00739">
    <property type="entry name" value="DHPS"/>
    <property type="match status" value="1"/>
</dbReference>
<gene>
    <name evidence="10" type="primary">folP</name>
    <name evidence="10" type="ORF">DF3PB_1750007</name>
</gene>
<dbReference type="NCBIfam" id="TIGR01496">
    <property type="entry name" value="DHPS"/>
    <property type="match status" value="1"/>
</dbReference>
<name>A0A380TCB5_9ZZZZ</name>
<dbReference type="EMBL" id="UIDG01000085">
    <property type="protein sequence ID" value="SUS05153.1"/>
    <property type="molecule type" value="Genomic_DNA"/>
</dbReference>
<dbReference type="InterPro" id="IPR011005">
    <property type="entry name" value="Dihydropteroate_synth-like_sf"/>
</dbReference>
<evidence type="ECO:0000256" key="7">
    <source>
        <dbReference type="ARBA" id="ARBA00022842"/>
    </source>
</evidence>
<dbReference type="Pfam" id="PF00809">
    <property type="entry name" value="Pterin_bind"/>
    <property type="match status" value="1"/>
</dbReference>
<dbReference type="GO" id="GO:0046872">
    <property type="term" value="F:metal ion binding"/>
    <property type="evidence" value="ECO:0007669"/>
    <property type="project" value="UniProtKB-KW"/>
</dbReference>
<reference evidence="10" key="1">
    <citation type="submission" date="2018-07" db="EMBL/GenBank/DDBJ databases">
        <authorList>
            <person name="Quirk P.G."/>
            <person name="Krulwich T.A."/>
        </authorList>
    </citation>
    <scope>NUCLEOTIDE SEQUENCE</scope>
</reference>
<sequence length="285" mass="29798">MARMFAGRALDAPLIMGVVNVTPDSFSDGGDHFGHETAIAHGRRLVAEGAAIIDIGGESTRPNAEPVAVEEELRRVIPVIRDLAGTGAMISIDTRHADVMAAAIAAGARIINDITALTGDPRALPLAVEAGVSVILMHMQGEPRTMQAAPRYDDAASEVYTWLAARVAACRAAGLAEEQIAIDPGIGFGKSVGHNVDILSRLSLYRNQRCALVVGVSRKSMIARLSRDEPPKMRLPGSLAAGLAAIEGGADILRVHDVAETVQAVAVWRAIAAGGQSPARKGQIS</sequence>
<dbReference type="InterPro" id="IPR000489">
    <property type="entry name" value="Pterin-binding_dom"/>
</dbReference>
<comment type="pathway">
    <text evidence="3">Cofactor biosynthesis; tetrahydrofolate biosynthesis; 7,8-dihydrofolate from 2-amino-4-hydroxy-6-hydroxymethyl-7,8-dihydropteridine diphosphate and 4-aminobenzoate: step 1/2.</text>
</comment>
<evidence type="ECO:0000256" key="4">
    <source>
        <dbReference type="ARBA" id="ARBA00012458"/>
    </source>
</evidence>
<evidence type="ECO:0000313" key="10">
    <source>
        <dbReference type="EMBL" id="SUS05153.1"/>
    </source>
</evidence>
<proteinExistence type="predicted"/>
<dbReference type="SUPFAM" id="SSF51717">
    <property type="entry name" value="Dihydropteroate synthetase-like"/>
    <property type="match status" value="1"/>
</dbReference>
<dbReference type="InterPro" id="IPR006390">
    <property type="entry name" value="DHP_synth_dom"/>
</dbReference>
<dbReference type="EC" id="2.5.1.15" evidence="4"/>
<keyword evidence="5 10" id="KW-0808">Transferase</keyword>
<keyword evidence="7" id="KW-0460">Magnesium</keyword>